<proteinExistence type="predicted"/>
<dbReference type="EMBL" id="WKPR01000043">
    <property type="protein sequence ID" value="MSB22515.1"/>
    <property type="molecule type" value="Genomic_DNA"/>
</dbReference>
<reference evidence="1 2" key="1">
    <citation type="journal article" date="2019" name="Nat. Med.">
        <title>A library of human gut bacterial isolates paired with longitudinal multiomics data enables mechanistic microbiome research.</title>
        <authorList>
            <person name="Poyet M."/>
            <person name="Groussin M."/>
            <person name="Gibbons S.M."/>
            <person name="Avila-Pacheco J."/>
            <person name="Jiang X."/>
            <person name="Kearney S.M."/>
            <person name="Perrotta A.R."/>
            <person name="Berdy B."/>
            <person name="Zhao S."/>
            <person name="Lieberman T.D."/>
            <person name="Swanson P.K."/>
            <person name="Smith M."/>
            <person name="Roesemann S."/>
            <person name="Alexander J.E."/>
            <person name="Rich S.A."/>
            <person name="Livny J."/>
            <person name="Vlamakis H."/>
            <person name="Clish C."/>
            <person name="Bullock K."/>
            <person name="Deik A."/>
            <person name="Scott J."/>
            <person name="Pierce K.A."/>
            <person name="Xavier R.J."/>
            <person name="Alm E.J."/>
        </authorList>
    </citation>
    <scope>NUCLEOTIDE SEQUENCE [LARGE SCALE GENOMIC DNA]</scope>
    <source>
        <strain evidence="1 2">BIOML-A2</strain>
    </source>
</reference>
<gene>
    <name evidence="1" type="ORF">GKE97_23930</name>
</gene>
<name>A0A174W5E8_FLAPL</name>
<dbReference type="Proteomes" id="UP000434475">
    <property type="component" value="Unassembled WGS sequence"/>
</dbReference>
<accession>A0A174W5E8</accession>
<evidence type="ECO:0000313" key="1">
    <source>
        <dbReference type="EMBL" id="MSB22515.1"/>
    </source>
</evidence>
<dbReference type="AlphaFoldDB" id="A0A174W5E8"/>
<sequence>MNNAGITTQYGFLFQRKAFILFALENAGTKQTFTFEGRDDIEISADESIYSVKSADASYIQVKSGTISESCFCKVICNWLLFDKESSGTVTLFAENQLDTLVSNITKDIIFDYIIQGKEKKRSSIAWKTYNKFQNLIETDREAFLGIIEKFLQIINIHICSMDELDSRLEKVFFENYCRDITEYQLAKSKRLERFISYMNQEIDNALKAQRPCTLLFADLMKMIMTVCDEISDHRYIAKIPELKKRAKSEATQLVKDNAIREVRQLYLVDKHDEFVIDGIVHELIYKDFRDVYISQKEVEIINLEQNAYENYMNAKFSLDESESSNPKKVYQRTVEMPIGDSLIPDGPVYRKGCYIFLTGDDITEDSQISWGDYDE</sequence>
<evidence type="ECO:0000313" key="2">
    <source>
        <dbReference type="Proteomes" id="UP000434475"/>
    </source>
</evidence>
<protein>
    <recommendedName>
        <fullName evidence="3">DUF4297 domain-containing protein</fullName>
    </recommendedName>
</protein>
<organism evidence="1 2">
    <name type="scientific">Flavonifractor plautii</name>
    <name type="common">Fusobacterium plautii</name>
    <dbReference type="NCBI Taxonomy" id="292800"/>
    <lineage>
        <taxon>Bacteria</taxon>
        <taxon>Bacillati</taxon>
        <taxon>Bacillota</taxon>
        <taxon>Clostridia</taxon>
        <taxon>Eubacteriales</taxon>
        <taxon>Oscillospiraceae</taxon>
        <taxon>Flavonifractor</taxon>
    </lineage>
</organism>
<dbReference type="RefSeq" id="WP_055271618.1">
    <property type="nucleotide sequence ID" value="NZ_CP084007.1"/>
</dbReference>
<evidence type="ECO:0008006" key="3">
    <source>
        <dbReference type="Google" id="ProtNLM"/>
    </source>
</evidence>
<comment type="caution">
    <text evidence="1">The sequence shown here is derived from an EMBL/GenBank/DDBJ whole genome shotgun (WGS) entry which is preliminary data.</text>
</comment>